<dbReference type="Pfam" id="PF26078">
    <property type="entry name" value="Baseplate_J_M"/>
    <property type="match status" value="1"/>
</dbReference>
<dbReference type="InterPro" id="IPR058531">
    <property type="entry name" value="Baseplate_J_M"/>
</dbReference>
<evidence type="ECO:0000313" key="2">
    <source>
        <dbReference type="EMBL" id="CAA0097589.1"/>
    </source>
</evidence>
<dbReference type="InterPro" id="IPR052726">
    <property type="entry name" value="Phage_Baseplate_Hub"/>
</dbReference>
<dbReference type="InterPro" id="IPR014507">
    <property type="entry name" value="Baseplate_assembly_J_pred"/>
</dbReference>
<dbReference type="AlphaFoldDB" id="A0A5S9P369"/>
<keyword evidence="4" id="KW-1185">Reference proteome</keyword>
<dbReference type="PIRSF" id="PIRSF020481">
    <property type="entry name" value="BAP"/>
    <property type="match status" value="1"/>
</dbReference>
<sequence>MTGAIDLSKLPAVDFTPQLTIEQITAEAITWLADNEGDIIEGPGDPRYRLIRSLAVRERLLRQASNEAHKNRTLAYGRGAALDHTGTTYHHTERLLNETDDDYRHRCALAPEGYSTAGPIGAYLFHAKSASENVKDVEFISPQPLDVILPVLSTEGDGTANQALLNSVAHAVNQDHVRPQGDRVTVQSAEILTYSISGTVHTYPGPDHNIVKAAALKALQTYTKEEHRLQGIVSDSGIKAHTHLPGVAYVALNNWADIFAEKHQAPYCTAITLTVKEVM</sequence>
<organism evidence="2 4">
    <name type="scientific">BD1-7 clade bacterium</name>
    <dbReference type="NCBI Taxonomy" id="2029982"/>
    <lineage>
        <taxon>Bacteria</taxon>
        <taxon>Pseudomonadati</taxon>
        <taxon>Pseudomonadota</taxon>
        <taxon>Gammaproteobacteria</taxon>
        <taxon>Cellvibrionales</taxon>
        <taxon>Spongiibacteraceae</taxon>
        <taxon>BD1-7 clade</taxon>
    </lineage>
</organism>
<dbReference type="PANTHER" id="PTHR35862">
    <property type="entry name" value="FELS-2 PROPHAGE PROTEIN"/>
    <property type="match status" value="1"/>
</dbReference>
<dbReference type="EMBL" id="CACSIO010000004">
    <property type="protein sequence ID" value="CAA0097589.1"/>
    <property type="molecule type" value="Genomic_DNA"/>
</dbReference>
<evidence type="ECO:0000259" key="1">
    <source>
        <dbReference type="Pfam" id="PF26078"/>
    </source>
</evidence>
<protein>
    <recommendedName>
        <fullName evidence="1">Baseplate J-like central domain-containing protein</fullName>
    </recommendedName>
</protein>
<evidence type="ECO:0000313" key="4">
    <source>
        <dbReference type="Proteomes" id="UP000441399"/>
    </source>
</evidence>
<feature type="domain" description="Baseplate J-like central" evidence="1">
    <location>
        <begin position="115"/>
        <end position="187"/>
    </location>
</feature>
<gene>
    <name evidence="3" type="ORF">OPDIPICF_02692</name>
    <name evidence="2" type="ORF">OPDIPICF_04112</name>
</gene>
<dbReference type="OrthoDB" id="9793802at2"/>
<dbReference type="PANTHER" id="PTHR35862:SF1">
    <property type="entry name" value="FELS-2 PROPHAGE PROTEIN"/>
    <property type="match status" value="1"/>
</dbReference>
<reference evidence="2 4" key="1">
    <citation type="submission" date="2019-11" db="EMBL/GenBank/DDBJ databases">
        <authorList>
            <person name="Holert J."/>
        </authorList>
    </citation>
    <scope>NUCLEOTIDE SEQUENCE [LARGE SCALE GENOMIC DNA]</scope>
    <source>
        <strain evidence="2">SB11_3</strain>
    </source>
</reference>
<accession>A0A5S9P369</accession>
<name>A0A5S9P369_9GAMM</name>
<proteinExistence type="predicted"/>
<dbReference type="Proteomes" id="UP000441399">
    <property type="component" value="Unassembled WGS sequence"/>
</dbReference>
<dbReference type="EMBL" id="CACSIO010000045">
    <property type="protein sequence ID" value="CAA0122844.1"/>
    <property type="molecule type" value="Genomic_DNA"/>
</dbReference>
<evidence type="ECO:0000313" key="3">
    <source>
        <dbReference type="EMBL" id="CAA0122844.1"/>
    </source>
</evidence>